<dbReference type="AlphaFoldDB" id="A0A1Y1S4S2"/>
<dbReference type="Proteomes" id="UP000192639">
    <property type="component" value="Unassembled WGS sequence"/>
</dbReference>
<evidence type="ECO:0000313" key="2">
    <source>
        <dbReference type="Proteomes" id="UP000192639"/>
    </source>
</evidence>
<sequence length="59" mass="6915">MTAKSNIEVSQNNDKEIFTKVILHLEHEKYTLYDKNSLNQIRTLVTTVFCSGRLTKRLM</sequence>
<gene>
    <name evidence="1" type="ORF">ECANGB1_2378</name>
</gene>
<dbReference type="EMBL" id="LWDP01000091">
    <property type="protein sequence ID" value="ORD93392.1"/>
    <property type="molecule type" value="Genomic_DNA"/>
</dbReference>
<evidence type="ECO:0000313" key="1">
    <source>
        <dbReference type="EMBL" id="ORD93392.1"/>
    </source>
</evidence>
<organism evidence="1 2">
    <name type="scientific">Enterospora canceri</name>
    <dbReference type="NCBI Taxonomy" id="1081671"/>
    <lineage>
        <taxon>Eukaryota</taxon>
        <taxon>Fungi</taxon>
        <taxon>Fungi incertae sedis</taxon>
        <taxon>Microsporidia</taxon>
        <taxon>Enterocytozoonidae</taxon>
        <taxon>Enterospora</taxon>
    </lineage>
</organism>
<name>A0A1Y1S4S2_9MICR</name>
<protein>
    <submittedName>
        <fullName evidence="1">Uncharacterized protein</fullName>
    </submittedName>
</protein>
<dbReference type="VEuPathDB" id="MicrosporidiaDB:ECANGB1_2378"/>
<comment type="caution">
    <text evidence="1">The sequence shown here is derived from an EMBL/GenBank/DDBJ whole genome shotgun (WGS) entry which is preliminary data.</text>
</comment>
<keyword evidence="2" id="KW-1185">Reference proteome</keyword>
<accession>A0A1Y1S4S2</accession>
<reference evidence="1 2" key="1">
    <citation type="journal article" date="2017" name="Environ. Microbiol.">
        <title>Decay of the glycolytic pathway and adaptation to intranuclear parasitism within Enterocytozoonidae microsporidia.</title>
        <authorList>
            <person name="Wiredu Boakye D."/>
            <person name="Jaroenlak P."/>
            <person name="Prachumwat A."/>
            <person name="Williams T.A."/>
            <person name="Bateman K.S."/>
            <person name="Itsathitphaisarn O."/>
            <person name="Sritunyalucksana K."/>
            <person name="Paszkiewicz K.H."/>
            <person name="Moore K.A."/>
            <person name="Stentiford G.D."/>
            <person name="Williams B.A."/>
        </authorList>
    </citation>
    <scope>NUCLEOTIDE SEQUENCE [LARGE SCALE GENOMIC DNA]</scope>
    <source>
        <strain evidence="1 2">GB1</strain>
    </source>
</reference>
<proteinExistence type="predicted"/>